<protein>
    <submittedName>
        <fullName evidence="2">Uncharacterized protein</fullName>
    </submittedName>
</protein>
<organism evidence="2">
    <name type="scientific">Gallibacterium anatis</name>
    <dbReference type="NCBI Taxonomy" id="750"/>
    <lineage>
        <taxon>Bacteria</taxon>
        <taxon>Pseudomonadati</taxon>
        <taxon>Pseudomonadota</taxon>
        <taxon>Gammaproteobacteria</taxon>
        <taxon>Pasteurellales</taxon>
        <taxon>Pasteurellaceae</taxon>
        <taxon>Gallibacterium</taxon>
    </lineage>
</organism>
<feature type="transmembrane region" description="Helical" evidence="1">
    <location>
        <begin position="49"/>
        <end position="71"/>
    </location>
</feature>
<comment type="caution">
    <text evidence="2">The sequence shown here is derived from an EMBL/GenBank/DDBJ whole genome shotgun (WGS) entry which is preliminary data.</text>
</comment>
<dbReference type="Gene3D" id="3.40.190.10">
    <property type="entry name" value="Periplasmic binding protein-like II"/>
    <property type="match status" value="2"/>
</dbReference>
<evidence type="ECO:0000256" key="1">
    <source>
        <dbReference type="SAM" id="Phobius"/>
    </source>
</evidence>
<accession>A0A930UX06</accession>
<evidence type="ECO:0000313" key="2">
    <source>
        <dbReference type="EMBL" id="MBF4102766.1"/>
    </source>
</evidence>
<name>A0A930UX06_9PAST</name>
<proteinExistence type="predicted"/>
<reference evidence="2" key="1">
    <citation type="submission" date="2020-11" db="EMBL/GenBank/DDBJ databases">
        <title>Gallibacterium anatis 1637, full genome, WGS.</title>
        <authorList>
            <person name="Laishevtcev A.I."/>
            <person name="Yakimova E.A."/>
            <person name="Petkovich D."/>
            <person name="Stepanova T.V."/>
            <person name="Kalendr R.S."/>
            <person name="Rubalsky E.O."/>
            <person name="Zulkarneev E.R."/>
            <person name="Aleshkin A.V."/>
        </authorList>
    </citation>
    <scope>NUCLEOTIDE SEQUENCE</scope>
    <source>
        <strain evidence="2">1637</strain>
    </source>
</reference>
<keyword evidence="1" id="KW-0812">Transmembrane</keyword>
<dbReference type="AlphaFoldDB" id="A0A930UX06"/>
<dbReference type="EMBL" id="JADION010000028">
    <property type="protein sequence ID" value="MBF4102766.1"/>
    <property type="molecule type" value="Genomic_DNA"/>
</dbReference>
<keyword evidence="1" id="KW-0472">Membrane</keyword>
<keyword evidence="1" id="KW-1133">Transmembrane helix</keyword>
<sequence length="78" mass="8578">MLAGLALLVLPQIVIQEELKKGLLINVLSDEWDTEDDVLHAIYPDKQTILPAVKLFFGLSLASIFNMILGFTNPVQAA</sequence>
<gene>
    <name evidence="2" type="ORF">INT80_09790</name>
</gene>